<accession>A0A5E8GTM1</accession>
<reference evidence="2 3" key="2">
    <citation type="submission" date="2013-04" db="EMBL/GenBank/DDBJ databases">
        <authorList>
            <person name="Fiebig A."/>
            <person name="Pradella S."/>
            <person name="Wagner-Doebler I."/>
        </authorList>
    </citation>
    <scope>NUCLEOTIDE SEQUENCE [LARGE SCALE GENOMIC DNA]</scope>
    <source>
        <strain evidence="3">DSM 17067 / NCIMB 14079 / DFL-11</strain>
    </source>
</reference>
<dbReference type="Proteomes" id="UP000004703">
    <property type="component" value="Chromosome"/>
</dbReference>
<gene>
    <name evidence="2" type="ORF">SADFL11_PLAS38</name>
</gene>
<evidence type="ECO:0000313" key="3">
    <source>
        <dbReference type="Proteomes" id="UP000004703"/>
    </source>
</evidence>
<proteinExistence type="predicted"/>
<organism evidence="2 3">
    <name type="scientific">Roseibium alexandrii (strain DSM 17067 / NCIMB 14079 / DFL-11)</name>
    <name type="common">Labrenzia alexandrii</name>
    <dbReference type="NCBI Taxonomy" id="244592"/>
    <lineage>
        <taxon>Bacteria</taxon>
        <taxon>Pseudomonadati</taxon>
        <taxon>Pseudomonadota</taxon>
        <taxon>Alphaproteobacteria</taxon>
        <taxon>Hyphomicrobiales</taxon>
        <taxon>Stappiaceae</taxon>
        <taxon>Roseibium</taxon>
    </lineage>
</organism>
<protein>
    <submittedName>
        <fullName evidence="2">Phage T7 tail fiber protein</fullName>
    </submittedName>
</protein>
<dbReference type="InterPro" id="IPR005604">
    <property type="entry name" value="Phage_T7_tail_fibre-like_N"/>
</dbReference>
<sequence>MANSFVEHLGDGSTTNFAVSFPYLKPEHVSVLVDGVDTSFTWTNDATVQISPAPAIDAVVRIQRSSSPDARLVDYQTPAILPEEVLNLDSKQAFYLAQEAVDKTTDIIGRSGLSWDALGYKLTNVGDPEAGTDVITYSFLYNVFRPELTATYDQVLALSSDIITVSDNISTISDAVSLLQGISAEDIGAVVAPSGVTVNHVPQWSTTEGQLKAGLPVGSGPEHLLQLDGDGKLPAISGENLTNVAGAGLSVGTSADNLVQLDQGGKLPAVDGSELLNLPAPGMSLLFETEVTTAVPFVAFTNLPTTYSHLLMVIEDASHDNAAANFTARIAVSNDNGVSYADNAINSSGANGSYGWTGGLIVPGYNQNSGTILGSGDFNLNPLAIGYSLNNAIQWRAVGGINAIRFKFQGGNVDAGRIRLYGY</sequence>
<feature type="domain" description="Bacteriophage T7 tail fibre protein-like N-terminal" evidence="1">
    <location>
        <begin position="3"/>
        <end position="109"/>
    </location>
</feature>
<reference evidence="2 3" key="1">
    <citation type="submission" date="2008-01" db="EMBL/GenBank/DDBJ databases">
        <authorList>
            <person name="Wagner-Dobler I."/>
            <person name="Ferriera S."/>
            <person name="Johnson J."/>
            <person name="Kravitz S."/>
            <person name="Beeson K."/>
            <person name="Sutton G."/>
            <person name="Rogers Y.-H."/>
            <person name="Friedman R."/>
            <person name="Frazier M."/>
            <person name="Venter J.C."/>
        </authorList>
    </citation>
    <scope>NUCLEOTIDE SEQUENCE [LARGE SCALE GENOMIC DNA]</scope>
    <source>
        <strain evidence="3">DSM 17067 / NCIMB 14079 / DFL-11</strain>
    </source>
</reference>
<evidence type="ECO:0000313" key="2">
    <source>
        <dbReference type="EMBL" id="EEE42866.1"/>
    </source>
</evidence>
<dbReference type="AlphaFoldDB" id="A0A5E8GTM1"/>
<comment type="caution">
    <text evidence="2">The sequence shown here is derived from an EMBL/GenBank/DDBJ whole genome shotgun (WGS) entry which is preliminary data.</text>
</comment>
<dbReference type="RefSeq" id="WP_008190787.1">
    <property type="nucleotide sequence ID" value="NZ_CM011002.1"/>
</dbReference>
<name>A0A5E8GTM1_ROSAD</name>
<dbReference type="Pfam" id="PF03906">
    <property type="entry name" value="Phage_T7_tail"/>
    <property type="match status" value="1"/>
</dbReference>
<dbReference type="EMBL" id="ACCU02000003">
    <property type="protein sequence ID" value="EEE42866.1"/>
    <property type="molecule type" value="Genomic_DNA"/>
</dbReference>
<evidence type="ECO:0000259" key="1">
    <source>
        <dbReference type="Pfam" id="PF03906"/>
    </source>
</evidence>